<dbReference type="EMBL" id="VSSQ01094990">
    <property type="protein sequence ID" value="MPN39275.1"/>
    <property type="molecule type" value="Genomic_DNA"/>
</dbReference>
<name>A0A645HJT4_9ZZZZ</name>
<sequence length="53" mass="5892">MFRGIALISLRLTAYIMGVFAVYTEPPSNHYGIATLADFAFRYQAYLSALAKS</sequence>
<reference evidence="1" key="1">
    <citation type="submission" date="2019-08" db="EMBL/GenBank/DDBJ databases">
        <authorList>
            <person name="Kucharzyk K."/>
            <person name="Murdoch R.W."/>
            <person name="Higgins S."/>
            <person name="Loffler F."/>
        </authorList>
    </citation>
    <scope>NUCLEOTIDE SEQUENCE</scope>
</reference>
<accession>A0A645HJT4</accession>
<dbReference type="AlphaFoldDB" id="A0A645HJT4"/>
<evidence type="ECO:0000313" key="1">
    <source>
        <dbReference type="EMBL" id="MPN39275.1"/>
    </source>
</evidence>
<gene>
    <name evidence="1" type="ORF">SDC9_186803</name>
</gene>
<proteinExistence type="predicted"/>
<organism evidence="1">
    <name type="scientific">bioreactor metagenome</name>
    <dbReference type="NCBI Taxonomy" id="1076179"/>
    <lineage>
        <taxon>unclassified sequences</taxon>
        <taxon>metagenomes</taxon>
        <taxon>ecological metagenomes</taxon>
    </lineage>
</organism>
<comment type="caution">
    <text evidence="1">The sequence shown here is derived from an EMBL/GenBank/DDBJ whole genome shotgun (WGS) entry which is preliminary data.</text>
</comment>
<protein>
    <submittedName>
        <fullName evidence="1">Uncharacterized protein</fullName>
    </submittedName>
</protein>